<dbReference type="OrthoDB" id="3047565at2759"/>
<feature type="signal peptide" evidence="3">
    <location>
        <begin position="1"/>
        <end position="23"/>
    </location>
</feature>
<sequence length="275" mass="29338">MVLFSFRSLVYATLLASQLTVQGAVFKRQATSTDLSAAITDTPSTTPTAASSSLSPGTVTTIIIITSTAPAPDPSPIVSTFLQTFTFSGQTSVATQTVTINPTLSLPHGFPTSFIPTITQSTDEGHSSSNKGAIAGGVLGALAVIVAAFAAFVWFRRRSPKHWRNRASGRWQSFKFDNKNIGDAHPQRSLYLGEPAHTTQGDHKPDDPNPLPPLYIRDRQSAASPFIDVPGSPALPQSHARGGSISNSSHHRRESSFGSRFDVELQPSVGRAPSW</sequence>
<gene>
    <name evidence="4" type="ORF">D9756_005217</name>
</gene>
<reference evidence="4 5" key="1">
    <citation type="journal article" date="2020" name="ISME J.">
        <title>Uncovering the hidden diversity of litter-decomposition mechanisms in mushroom-forming fungi.</title>
        <authorList>
            <person name="Floudas D."/>
            <person name="Bentzer J."/>
            <person name="Ahren D."/>
            <person name="Johansson T."/>
            <person name="Persson P."/>
            <person name="Tunlid A."/>
        </authorList>
    </citation>
    <scope>NUCLEOTIDE SEQUENCE [LARGE SCALE GENOMIC DNA]</scope>
    <source>
        <strain evidence="4 5">CBS 146.42</strain>
    </source>
</reference>
<dbReference type="AlphaFoldDB" id="A0A8H5D7L3"/>
<keyword evidence="5" id="KW-1185">Reference proteome</keyword>
<keyword evidence="2" id="KW-1133">Transmembrane helix</keyword>
<name>A0A8H5D7L3_9AGAR</name>
<keyword evidence="3" id="KW-0732">Signal</keyword>
<protein>
    <submittedName>
        <fullName evidence="4">Uncharacterized protein</fullName>
    </submittedName>
</protein>
<accession>A0A8H5D7L3</accession>
<comment type="caution">
    <text evidence="4">The sequence shown here is derived from an EMBL/GenBank/DDBJ whole genome shotgun (WGS) entry which is preliminary data.</text>
</comment>
<feature type="region of interest" description="Disordered" evidence="1">
    <location>
        <begin position="194"/>
        <end position="275"/>
    </location>
</feature>
<evidence type="ECO:0000256" key="1">
    <source>
        <dbReference type="SAM" id="MobiDB-lite"/>
    </source>
</evidence>
<keyword evidence="2" id="KW-0472">Membrane</keyword>
<evidence type="ECO:0000256" key="3">
    <source>
        <dbReference type="SAM" id="SignalP"/>
    </source>
</evidence>
<evidence type="ECO:0000313" key="5">
    <source>
        <dbReference type="Proteomes" id="UP000559027"/>
    </source>
</evidence>
<feature type="chain" id="PRO_5034082194" evidence="3">
    <location>
        <begin position="24"/>
        <end position="275"/>
    </location>
</feature>
<evidence type="ECO:0000256" key="2">
    <source>
        <dbReference type="SAM" id="Phobius"/>
    </source>
</evidence>
<dbReference type="Proteomes" id="UP000559027">
    <property type="component" value="Unassembled WGS sequence"/>
</dbReference>
<keyword evidence="2" id="KW-0812">Transmembrane</keyword>
<dbReference type="EMBL" id="JAACJO010000008">
    <property type="protein sequence ID" value="KAF5354708.1"/>
    <property type="molecule type" value="Genomic_DNA"/>
</dbReference>
<evidence type="ECO:0000313" key="4">
    <source>
        <dbReference type="EMBL" id="KAF5354708.1"/>
    </source>
</evidence>
<proteinExistence type="predicted"/>
<feature type="transmembrane region" description="Helical" evidence="2">
    <location>
        <begin position="133"/>
        <end position="155"/>
    </location>
</feature>
<organism evidence="4 5">
    <name type="scientific">Leucocoprinus leucothites</name>
    <dbReference type="NCBI Taxonomy" id="201217"/>
    <lineage>
        <taxon>Eukaryota</taxon>
        <taxon>Fungi</taxon>
        <taxon>Dikarya</taxon>
        <taxon>Basidiomycota</taxon>
        <taxon>Agaricomycotina</taxon>
        <taxon>Agaricomycetes</taxon>
        <taxon>Agaricomycetidae</taxon>
        <taxon>Agaricales</taxon>
        <taxon>Agaricineae</taxon>
        <taxon>Agaricaceae</taxon>
        <taxon>Leucocoprinus</taxon>
    </lineage>
</organism>